<name>A0A2A2JCN7_9BILA</name>
<keyword evidence="6" id="KW-1185">Reference proteome</keyword>
<evidence type="ECO:0000259" key="4">
    <source>
        <dbReference type="Pfam" id="PF13193"/>
    </source>
</evidence>
<dbReference type="PROSITE" id="PS00455">
    <property type="entry name" value="AMP_BINDING"/>
    <property type="match status" value="1"/>
</dbReference>
<keyword evidence="2" id="KW-0576">Peroxisome</keyword>
<accession>A0A2A2JCN7</accession>
<dbReference type="InterPro" id="IPR042099">
    <property type="entry name" value="ANL_N_sf"/>
</dbReference>
<dbReference type="InterPro" id="IPR045851">
    <property type="entry name" value="AMP-bd_C_sf"/>
</dbReference>
<gene>
    <name evidence="5" type="ORF">WR25_13566</name>
</gene>
<dbReference type="GO" id="GO:0005777">
    <property type="term" value="C:peroxisome"/>
    <property type="evidence" value="ECO:0007669"/>
    <property type="project" value="UniProtKB-SubCell"/>
</dbReference>
<evidence type="ECO:0000256" key="1">
    <source>
        <dbReference type="ARBA" id="ARBA00004275"/>
    </source>
</evidence>
<reference evidence="5 6" key="1">
    <citation type="journal article" date="2017" name="Curr. Biol.">
        <title>Genome architecture and evolution of a unichromosomal asexual nematode.</title>
        <authorList>
            <person name="Fradin H."/>
            <person name="Zegar C."/>
            <person name="Gutwein M."/>
            <person name="Lucas J."/>
            <person name="Kovtun M."/>
            <person name="Corcoran D."/>
            <person name="Baugh L.R."/>
            <person name="Kiontke K."/>
            <person name="Gunsalus K."/>
            <person name="Fitch D.H."/>
            <person name="Piano F."/>
        </authorList>
    </citation>
    <scope>NUCLEOTIDE SEQUENCE [LARGE SCALE GENOMIC DNA]</scope>
    <source>
        <strain evidence="5">PF1309</strain>
    </source>
</reference>
<comment type="subcellular location">
    <subcellularLocation>
        <location evidence="1">Peroxisome</location>
    </subcellularLocation>
</comment>
<dbReference type="PANTHER" id="PTHR24096">
    <property type="entry name" value="LONG-CHAIN-FATTY-ACID--COA LIGASE"/>
    <property type="match status" value="1"/>
</dbReference>
<dbReference type="InterPro" id="IPR000873">
    <property type="entry name" value="AMP-dep_synth/lig_dom"/>
</dbReference>
<dbReference type="EMBL" id="LIAE01010526">
    <property type="protein sequence ID" value="PAV59463.1"/>
    <property type="molecule type" value="Genomic_DNA"/>
</dbReference>
<feature type="domain" description="AMP-binding enzyme C-terminal" evidence="4">
    <location>
        <begin position="455"/>
        <end position="505"/>
    </location>
</feature>
<feature type="domain" description="AMP-dependent synthetase/ligase" evidence="3">
    <location>
        <begin position="28"/>
        <end position="404"/>
    </location>
</feature>
<dbReference type="InterPro" id="IPR020845">
    <property type="entry name" value="AMP-binding_CS"/>
</dbReference>
<dbReference type="SUPFAM" id="SSF56801">
    <property type="entry name" value="Acetyl-CoA synthetase-like"/>
    <property type="match status" value="1"/>
</dbReference>
<dbReference type="PANTHER" id="PTHR24096:SF422">
    <property type="entry name" value="BCDNA.GH02901"/>
    <property type="match status" value="1"/>
</dbReference>
<dbReference type="AlphaFoldDB" id="A0A2A2JCN7"/>
<evidence type="ECO:0000313" key="6">
    <source>
        <dbReference type="Proteomes" id="UP000218231"/>
    </source>
</evidence>
<dbReference type="Gene3D" id="3.40.50.12780">
    <property type="entry name" value="N-terminal domain of ligase-like"/>
    <property type="match status" value="1"/>
</dbReference>
<comment type="caution">
    <text evidence="5">The sequence shown here is derived from an EMBL/GenBank/DDBJ whole genome shotgun (WGS) entry which is preliminary data.</text>
</comment>
<evidence type="ECO:0000259" key="3">
    <source>
        <dbReference type="Pfam" id="PF00501"/>
    </source>
</evidence>
<dbReference type="STRING" id="2018661.A0A2A2JCN7"/>
<organism evidence="5 6">
    <name type="scientific">Diploscapter pachys</name>
    <dbReference type="NCBI Taxonomy" id="2018661"/>
    <lineage>
        <taxon>Eukaryota</taxon>
        <taxon>Metazoa</taxon>
        <taxon>Ecdysozoa</taxon>
        <taxon>Nematoda</taxon>
        <taxon>Chromadorea</taxon>
        <taxon>Rhabditida</taxon>
        <taxon>Rhabditina</taxon>
        <taxon>Rhabditomorpha</taxon>
        <taxon>Rhabditoidea</taxon>
        <taxon>Rhabditidae</taxon>
        <taxon>Diploscapter</taxon>
    </lineage>
</organism>
<evidence type="ECO:0008006" key="7">
    <source>
        <dbReference type="Google" id="ProtNLM"/>
    </source>
</evidence>
<dbReference type="Pfam" id="PF00501">
    <property type="entry name" value="AMP-binding"/>
    <property type="match status" value="1"/>
</dbReference>
<evidence type="ECO:0000256" key="2">
    <source>
        <dbReference type="ARBA" id="ARBA00023140"/>
    </source>
</evidence>
<dbReference type="GO" id="GO:0016405">
    <property type="term" value="F:CoA-ligase activity"/>
    <property type="evidence" value="ECO:0007669"/>
    <property type="project" value="TreeGrafter"/>
</dbReference>
<proteinExistence type="predicted"/>
<protein>
    <recommendedName>
        <fullName evidence="7">AMP-dependent synthetase/ligase domain-containing protein</fullName>
    </recommendedName>
</protein>
<evidence type="ECO:0000313" key="5">
    <source>
        <dbReference type="EMBL" id="PAV59463.1"/>
    </source>
</evidence>
<sequence length="668" mass="75133">MTIFKSEVPPVPTSTESLQEKILTSIFRRIDTHPEKIALICAEDPSIRISYKQLNGYSAAAASFLYQRGIGHLDVVCQVLPNSIEYVVFYLSVLRAGGVVSGASAMFTDFEMQRQFLDSQSKCVITNEENLDRVLKAVNGCPKVTTVICVRSTRKPLPRGVFSYEQVISTPTVSIPKYPYNAEDTCVLPYSSGTTGSPKGVMLSHRTVGTMLNVLNDHFERFFVPSFADEGFSWTAENFCLNLPFYHIYGYGLMNQVLLKGATGVVLKKFDKAVYLRTIQDFKIRTLFLVPPILLFLTKEKITDNYDLSCIRNVVSGAAPVGEDLCKEFLKKFPKAKLAQAYGMTECSMACHLPKFEKSDVQSVGILLSTFEQKILDISTGKPLGVNQRGEIVIRSPSIMKGYLNRPEATASTLDKDGWLHTGDIGFVNERGETTIVDRVKELIKVKGLQVAPAELEDLLQAHPDIFDAAVIGIPDERTGEKPLAFVVRREDSRLMESQVQKYVEVFLILLSASIQTVQSFSAATFRHLVAQKNANRDTNMNASQAIENLLDNAGDKTLVEIHNELDEIVKHLDPETQRQHYEWKKRIDAEERARMERIRDALPHLSQLAQQKLIRIVLIQQNDRITQSEKRQTLGHLATTMNADVVNELLDRLSQDDLFFLHLSYKK</sequence>
<dbReference type="Gene3D" id="3.30.300.30">
    <property type="match status" value="1"/>
</dbReference>
<dbReference type="InterPro" id="IPR025110">
    <property type="entry name" value="AMP-bd_C"/>
</dbReference>
<dbReference type="Proteomes" id="UP000218231">
    <property type="component" value="Unassembled WGS sequence"/>
</dbReference>
<dbReference type="Pfam" id="PF13193">
    <property type="entry name" value="AMP-binding_C"/>
    <property type="match status" value="1"/>
</dbReference>
<dbReference type="OrthoDB" id="10253869at2759"/>